<evidence type="ECO:0000256" key="2">
    <source>
        <dbReference type="ARBA" id="ARBA00007083"/>
    </source>
</evidence>
<name>A0AAV8WMF4_9CUCU</name>
<comment type="caution">
    <text evidence="5">The sequence shown here is derived from an EMBL/GenBank/DDBJ whole genome shotgun (WGS) entry which is preliminary data.</text>
</comment>
<evidence type="ECO:0000256" key="1">
    <source>
        <dbReference type="ARBA" id="ARBA00004496"/>
    </source>
</evidence>
<dbReference type="Proteomes" id="UP001162156">
    <property type="component" value="Unassembled WGS sequence"/>
</dbReference>
<sequence length="126" mass="14464">MSRSEINLTLTPELAIEILNKTLEELQTAGNIQKLEEARDNVGNEMLKMMQFLFPVVMEIQTDIIKEFGYPEGREGVIKFSQMLRSLEREDVEISRLHGLIKAYYLPPVSVHTTNESPAEERTNII</sequence>
<dbReference type="AlphaFoldDB" id="A0AAV8WMF4"/>
<dbReference type="PANTHER" id="PTHR13463">
    <property type="entry name" value="PROTEIN C10"/>
    <property type="match status" value="1"/>
</dbReference>
<evidence type="ECO:0000256" key="3">
    <source>
        <dbReference type="ARBA" id="ARBA00020502"/>
    </source>
</evidence>
<dbReference type="InterPro" id="IPR026317">
    <property type="entry name" value="P_C10"/>
</dbReference>
<accession>A0AAV8WMF4</accession>
<protein>
    <recommendedName>
        <fullName evidence="3">Protein C10</fullName>
    </recommendedName>
</protein>
<proteinExistence type="inferred from homology"/>
<keyword evidence="4" id="KW-0963">Cytoplasm</keyword>
<evidence type="ECO:0000256" key="4">
    <source>
        <dbReference type="ARBA" id="ARBA00022490"/>
    </source>
</evidence>
<dbReference type="PANTHER" id="PTHR13463:SF3">
    <property type="entry name" value="PROTEIN C10"/>
    <property type="match status" value="1"/>
</dbReference>
<comment type="subcellular location">
    <subcellularLocation>
        <location evidence="1">Cytoplasm</location>
    </subcellularLocation>
</comment>
<reference evidence="5" key="1">
    <citation type="journal article" date="2023" name="Insect Mol. Biol.">
        <title>Genome sequencing provides insights into the evolution of gene families encoding plant cell wall-degrading enzymes in longhorned beetles.</title>
        <authorList>
            <person name="Shin N.R."/>
            <person name="Okamura Y."/>
            <person name="Kirsch R."/>
            <person name="Pauchet Y."/>
        </authorList>
    </citation>
    <scope>NUCLEOTIDE SEQUENCE</scope>
    <source>
        <strain evidence="5">RBIC_L_NR</strain>
    </source>
</reference>
<gene>
    <name evidence="5" type="ORF">NQ314_019918</name>
</gene>
<comment type="similarity">
    <text evidence="2">Belongs to the UPF0456 family.</text>
</comment>
<dbReference type="EMBL" id="JANEYF010005588">
    <property type="protein sequence ID" value="KAJ8927598.1"/>
    <property type="molecule type" value="Genomic_DNA"/>
</dbReference>
<keyword evidence="6" id="KW-1185">Reference proteome</keyword>
<dbReference type="Pfam" id="PF14974">
    <property type="entry name" value="P_C10"/>
    <property type="match status" value="1"/>
</dbReference>
<organism evidence="5 6">
    <name type="scientific">Rhamnusium bicolor</name>
    <dbReference type="NCBI Taxonomy" id="1586634"/>
    <lineage>
        <taxon>Eukaryota</taxon>
        <taxon>Metazoa</taxon>
        <taxon>Ecdysozoa</taxon>
        <taxon>Arthropoda</taxon>
        <taxon>Hexapoda</taxon>
        <taxon>Insecta</taxon>
        <taxon>Pterygota</taxon>
        <taxon>Neoptera</taxon>
        <taxon>Endopterygota</taxon>
        <taxon>Coleoptera</taxon>
        <taxon>Polyphaga</taxon>
        <taxon>Cucujiformia</taxon>
        <taxon>Chrysomeloidea</taxon>
        <taxon>Cerambycidae</taxon>
        <taxon>Lepturinae</taxon>
        <taxon>Rhagiini</taxon>
        <taxon>Rhamnusium</taxon>
    </lineage>
</organism>
<dbReference type="GO" id="GO:0009791">
    <property type="term" value="P:post-embryonic development"/>
    <property type="evidence" value="ECO:0007669"/>
    <property type="project" value="TreeGrafter"/>
</dbReference>
<evidence type="ECO:0000313" key="6">
    <source>
        <dbReference type="Proteomes" id="UP001162156"/>
    </source>
</evidence>
<dbReference type="GO" id="GO:0005737">
    <property type="term" value="C:cytoplasm"/>
    <property type="evidence" value="ECO:0007669"/>
    <property type="project" value="UniProtKB-SubCell"/>
</dbReference>
<evidence type="ECO:0000313" key="5">
    <source>
        <dbReference type="EMBL" id="KAJ8927598.1"/>
    </source>
</evidence>